<protein>
    <recommendedName>
        <fullName evidence="10">1,4-alpha-glucan branching enzyme GlgB</fullName>
        <ecNumber evidence="10">2.4.1.18</ecNumber>
    </recommendedName>
    <alternativeName>
        <fullName evidence="10">1,4-alpha-D-glucan:1,4-alpha-D-glucan 6-glucosyl-transferase</fullName>
    </alternativeName>
    <alternativeName>
        <fullName evidence="10">Alpha-(1-&gt;4)-glucan branching enzyme</fullName>
    </alternativeName>
    <alternativeName>
        <fullName evidence="10">Glycogen branching enzyme</fullName>
        <shortName evidence="10">BE</shortName>
    </alternativeName>
</protein>
<dbReference type="InterPro" id="IPR017853">
    <property type="entry name" value="GH"/>
</dbReference>
<keyword evidence="7 10" id="KW-0808">Transferase</keyword>
<dbReference type="KEGG" id="dst:VUQ06_08610"/>
<name>A0AB74TSM1_9LACT</name>
<dbReference type="GO" id="GO:0003844">
    <property type="term" value="F:1,4-alpha-glucan branching enzyme activity"/>
    <property type="evidence" value="ECO:0007669"/>
    <property type="project" value="UniProtKB-UniRule"/>
</dbReference>
<comment type="subunit">
    <text evidence="10">Monomer.</text>
</comment>
<dbReference type="RefSeq" id="WP_347300473.1">
    <property type="nucleotide sequence ID" value="NZ_CP142433.1"/>
</dbReference>
<dbReference type="SMART" id="SM00642">
    <property type="entry name" value="Aamy"/>
    <property type="match status" value="1"/>
</dbReference>
<dbReference type="CDD" id="cd11322">
    <property type="entry name" value="AmyAc_Glg_BE"/>
    <property type="match status" value="1"/>
</dbReference>
<dbReference type="EMBL" id="CP142435">
    <property type="protein sequence ID" value="XBC49534.1"/>
    <property type="molecule type" value="Genomic_DNA"/>
</dbReference>
<comment type="function">
    <text evidence="2 10">Catalyzes the formation of the alpha-1,6-glucosidic linkages in glycogen by scission of a 1,4-alpha-linked oligosaccharide from growing alpha-1,4-glucan chains and the subsequent attachment of the oligosaccharide to the alpha-1,6 position.</text>
</comment>
<evidence type="ECO:0000256" key="9">
    <source>
        <dbReference type="ARBA" id="ARBA00023277"/>
    </source>
</evidence>
<dbReference type="NCBIfam" id="TIGR01515">
    <property type="entry name" value="branching_enzym"/>
    <property type="match status" value="1"/>
</dbReference>
<dbReference type="NCBIfam" id="NF008967">
    <property type="entry name" value="PRK12313.1"/>
    <property type="match status" value="1"/>
</dbReference>
<dbReference type="NCBIfam" id="NF003811">
    <property type="entry name" value="PRK05402.1"/>
    <property type="match status" value="1"/>
</dbReference>
<reference evidence="13" key="1">
    <citation type="submission" date="2023-12" db="EMBL/GenBank/DDBJ databases">
        <title>Dolosigranulum savutii sp. nov. isolated from human upper respiratory samples collected in Botswana.</title>
        <authorList>
            <person name="Kelly M.S."/>
        </authorList>
    </citation>
    <scope>NUCLEOTIDE SEQUENCE</scope>
    <source>
        <strain evidence="14">MSK294</strain>
        <strain evidence="13">MSK433</strain>
    </source>
</reference>
<dbReference type="InterPro" id="IPR013783">
    <property type="entry name" value="Ig-like_fold"/>
</dbReference>
<dbReference type="Pfam" id="PF02922">
    <property type="entry name" value="CBM_48"/>
    <property type="match status" value="1"/>
</dbReference>
<evidence type="ECO:0000256" key="10">
    <source>
        <dbReference type="HAMAP-Rule" id="MF_00685"/>
    </source>
</evidence>
<dbReference type="GO" id="GO:0004553">
    <property type="term" value="F:hydrolase activity, hydrolyzing O-glycosyl compounds"/>
    <property type="evidence" value="ECO:0007669"/>
    <property type="project" value="InterPro"/>
</dbReference>
<dbReference type="Gene3D" id="3.20.20.80">
    <property type="entry name" value="Glycosidases"/>
    <property type="match status" value="1"/>
</dbReference>
<evidence type="ECO:0000256" key="11">
    <source>
        <dbReference type="PIRSR" id="PIRSR000463-1"/>
    </source>
</evidence>
<evidence type="ECO:0000313" key="14">
    <source>
        <dbReference type="EMBL" id="XBC49534.1"/>
    </source>
</evidence>
<dbReference type="SUPFAM" id="SSF51445">
    <property type="entry name" value="(Trans)glycosidases"/>
    <property type="match status" value="1"/>
</dbReference>
<dbReference type="InterPro" id="IPR006048">
    <property type="entry name" value="A-amylase/branching_C"/>
</dbReference>
<dbReference type="Gene3D" id="2.60.40.1180">
    <property type="entry name" value="Golgi alpha-mannosidase II"/>
    <property type="match status" value="1"/>
</dbReference>
<gene>
    <name evidence="10 13" type="primary">glgB</name>
    <name evidence="14" type="ORF">VUQ06_08610</name>
    <name evidence="13" type="ORF">VUQ08_00475</name>
</gene>
<dbReference type="EC" id="2.4.1.18" evidence="10"/>
<dbReference type="PANTHER" id="PTHR43651">
    <property type="entry name" value="1,4-ALPHA-GLUCAN-BRANCHING ENZYME"/>
    <property type="match status" value="1"/>
</dbReference>
<evidence type="ECO:0000313" key="13">
    <source>
        <dbReference type="EMBL" id="XBC46125.1"/>
    </source>
</evidence>
<evidence type="ECO:0000256" key="3">
    <source>
        <dbReference type="ARBA" id="ARBA00004964"/>
    </source>
</evidence>
<organism evidence="13">
    <name type="scientific">Dolosigranulum savutiense</name>
    <dbReference type="NCBI Taxonomy" id="3110288"/>
    <lineage>
        <taxon>Bacteria</taxon>
        <taxon>Bacillati</taxon>
        <taxon>Bacillota</taxon>
        <taxon>Bacilli</taxon>
        <taxon>Lactobacillales</taxon>
        <taxon>Carnobacteriaceae</taxon>
        <taxon>Dolosigranulum</taxon>
    </lineage>
</organism>
<proteinExistence type="inferred from homology"/>
<dbReference type="InterPro" id="IPR013780">
    <property type="entry name" value="Glyco_hydro_b"/>
</dbReference>
<evidence type="ECO:0000256" key="4">
    <source>
        <dbReference type="ARBA" id="ARBA00009000"/>
    </source>
</evidence>
<dbReference type="FunFam" id="3.20.20.80:FF:000003">
    <property type="entry name" value="1,4-alpha-glucan branching enzyme GlgB"/>
    <property type="match status" value="1"/>
</dbReference>
<accession>A0AB74TSM1</accession>
<dbReference type="PIRSF" id="PIRSF000463">
    <property type="entry name" value="GlgB"/>
    <property type="match status" value="1"/>
</dbReference>
<dbReference type="Pfam" id="PF00128">
    <property type="entry name" value="Alpha-amylase"/>
    <property type="match status" value="2"/>
</dbReference>
<evidence type="ECO:0000256" key="2">
    <source>
        <dbReference type="ARBA" id="ARBA00002953"/>
    </source>
</evidence>
<feature type="active site" description="Proton donor" evidence="10 11">
    <location>
        <position position="363"/>
    </location>
</feature>
<dbReference type="CDD" id="cd02855">
    <property type="entry name" value="E_set_GBE_prok_N"/>
    <property type="match status" value="1"/>
</dbReference>
<dbReference type="GO" id="GO:0043169">
    <property type="term" value="F:cation binding"/>
    <property type="evidence" value="ECO:0007669"/>
    <property type="project" value="InterPro"/>
</dbReference>
<dbReference type="InterPro" id="IPR037439">
    <property type="entry name" value="Branching_enzy"/>
</dbReference>
<dbReference type="HAMAP" id="MF_00685">
    <property type="entry name" value="GlgB"/>
    <property type="match status" value="1"/>
</dbReference>
<feature type="active site" description="Nucleophile" evidence="10 11">
    <location>
        <position position="312"/>
    </location>
</feature>
<dbReference type="PANTHER" id="PTHR43651:SF3">
    <property type="entry name" value="1,4-ALPHA-GLUCAN-BRANCHING ENZYME"/>
    <property type="match status" value="1"/>
</dbReference>
<evidence type="ECO:0000256" key="7">
    <source>
        <dbReference type="ARBA" id="ARBA00022679"/>
    </source>
</evidence>
<keyword evidence="8 10" id="KW-0320">Glycogen biosynthesis</keyword>
<keyword evidence="9 10" id="KW-0119">Carbohydrate metabolism</keyword>
<evidence type="ECO:0000256" key="5">
    <source>
        <dbReference type="ARBA" id="ARBA00022600"/>
    </source>
</evidence>
<dbReference type="InterPro" id="IPR004193">
    <property type="entry name" value="Glyco_hydro_13_N"/>
</dbReference>
<dbReference type="AlphaFoldDB" id="A0AB74TSM1"/>
<sequence>MCDERSIVEQLKKDAYLFNSGQHFRCYHALGCHRETREDVEGFRLTTWAPNAQEVSVVSDFTDWESGQALKLIEKTGFWTGFFPTAQEKDCYKYKIVQADGTVKLKADPFAFEYEVRPKDASVIKTLPKKNWSDNIWMANRKRLKIYERPLNIYEVHLSSWKHHDDGSWYSIKDLQAELIPYVKEMGYTHIELMPLMEHPLDRSWGYQITGFFGFSSKYGTIEAFQEFVEACHQANIGVLVDWVPSHFNRNDYAMAYFDGTPQFEYADPDRANNNRWGTLNFDLGKPQVHSFLISNALFWLDVFHLDGIRVDAVSNMLYLDYDDGPWTPNEDGTNENREGIAFIQKMNRVIFNEYSDILMMAEESTAYPGVTAPVHEGGLGFNYKWNMGWMNDTLRFFEMDPEFRKYHLELITFSFMYIFNENFILPFSHDEVVHGKKSLMHKMFGDRYNQFAGLRTIETFRMTHPGKNLHFMGTEYGQFLEWDAEDQLDWLNLTDPVNIKHKHFMKTLNELYRDQRALWEIDHSWDGLVVLDADDREHATLSYLRQGKNPRDFLIVVCNFKPHEHRHYRVGVPYEGVYEVILNTEMAEFGGKWEQPQPAMKTIDEEANNQPYAIDMILPALSVLIIRPKRIKGVKKRAIIGKEDGKTL</sequence>
<evidence type="ECO:0000256" key="8">
    <source>
        <dbReference type="ARBA" id="ARBA00023056"/>
    </source>
</evidence>
<dbReference type="InterPro" id="IPR006407">
    <property type="entry name" value="GlgB"/>
</dbReference>
<keyword evidence="5 10" id="KW-0321">Glycogen metabolism</keyword>
<dbReference type="GO" id="GO:0005978">
    <property type="term" value="P:glycogen biosynthetic process"/>
    <property type="evidence" value="ECO:0007669"/>
    <property type="project" value="UniProtKB-UniRule"/>
</dbReference>
<dbReference type="EMBL" id="CP142433">
    <property type="protein sequence ID" value="XBC46125.1"/>
    <property type="molecule type" value="Genomic_DNA"/>
</dbReference>
<evidence type="ECO:0000256" key="1">
    <source>
        <dbReference type="ARBA" id="ARBA00000826"/>
    </source>
</evidence>
<comment type="catalytic activity">
    <reaction evidence="1 10">
        <text>Transfers a segment of a (1-&gt;4)-alpha-D-glucan chain to a primary hydroxy group in a similar glucan chain.</text>
        <dbReference type="EC" id="2.4.1.18"/>
    </reaction>
</comment>
<keyword evidence="6 10" id="KW-0328">Glycosyltransferase</keyword>
<evidence type="ECO:0000256" key="6">
    <source>
        <dbReference type="ARBA" id="ARBA00022676"/>
    </source>
</evidence>
<comment type="pathway">
    <text evidence="3 10">Glycan biosynthesis; glycogen biosynthesis.</text>
</comment>
<comment type="similarity">
    <text evidence="4 10">Belongs to the glycosyl hydrolase 13 family. GlgB subfamily.</text>
</comment>
<dbReference type="InterPro" id="IPR006047">
    <property type="entry name" value="GH13_cat_dom"/>
</dbReference>
<evidence type="ECO:0000259" key="12">
    <source>
        <dbReference type="SMART" id="SM00642"/>
    </source>
</evidence>
<dbReference type="GO" id="GO:0005829">
    <property type="term" value="C:cytosol"/>
    <property type="evidence" value="ECO:0007669"/>
    <property type="project" value="TreeGrafter"/>
</dbReference>
<dbReference type="SUPFAM" id="SSF51011">
    <property type="entry name" value="Glycosyl hydrolase domain"/>
    <property type="match status" value="1"/>
</dbReference>
<dbReference type="Gene3D" id="2.60.40.10">
    <property type="entry name" value="Immunoglobulins"/>
    <property type="match status" value="1"/>
</dbReference>
<dbReference type="Pfam" id="PF02806">
    <property type="entry name" value="Alpha-amylase_C"/>
    <property type="match status" value="1"/>
</dbReference>
<feature type="domain" description="Glycosyl hydrolase family 13 catalytic" evidence="12">
    <location>
        <begin position="155"/>
        <end position="501"/>
    </location>
</feature>
<dbReference type="InterPro" id="IPR044143">
    <property type="entry name" value="GlgB_N_E_set_prok"/>
</dbReference>